<feature type="domain" description="Soluble ligand binding" evidence="4">
    <location>
        <begin position="249"/>
        <end position="300"/>
    </location>
</feature>
<dbReference type="Pfam" id="PF02563">
    <property type="entry name" value="Poly_export"/>
    <property type="match status" value="1"/>
</dbReference>
<sequence length="838" mass="94041">MRLTKSLLTILFLCIAVSASAQSLSDIDFKSVRVSELSDQQIQRIYSGAQSRGLSIDETVQLAVAQGLPQSQASQLRQRLQQVRAGTAGQGQEQGFPGQLRNQVPIEGPAPDSTKFDSLYMIADSLKRAERQMKDKIFGYKIFTNERVTFEPAMNIPTPQDYQIGPGDELVINIWGAAQMNYNLPVSPEGFIQIQDLGPVNVNGLSIKEAEERLRARLGQIYSGLDPQNEQNKDTYMQLSLGQVRSINVTVLGEVSVPGSYTLSSLSTVFNALYAAGGPTTSGSFREINVIRGSETVATFDLYDLLVYGDQSSNIRLRSQDIIQVKPYNNRIEIEGEVKRPGIYELMGKETLQDLILYAGDFTNKAYTERIKVIGNTPKQKRITDVRKGFFDNYILENGDSVSVGKILDRFENMVQIEGAVFRPGEYALEDTTSLYSLIQRADGLMGDAFMNRGIIYRTRDDYTIETISFNVRELIRNPEQNNIDLQKDDRVRISSIFDLREDYTVTINGPVQKPDQYEFAYGMTLEDLIYQAGGFMQSAAPYRIEVARRIRDASQTAKSSSFIADVQTFEVNEDLTLNEEDASFKLQPFDQVYIRRLPNYEEQQEIHVVGEVQFPGKYAISARNERISDIIERAGGLTPDAYTDGATLFRKREFTQQESQQMTANVQGEGLTAEERAQQLEEQRQQRLQDESAQVGIELPQVLQNPGSRYDLLLEEGDSLFIPKKLETVTVEGGVFYPTTVRYEDGRSFRDYITAAGGFNDLAIKKRAYIIHANGDVDRVKKFLFFKNFPDVEPGATIVVPEESPTAGLSPQERISILSTVTSTLALIVTTIVQINR</sequence>
<keyword evidence="1 2" id="KW-0732">Signal</keyword>
<dbReference type="PANTHER" id="PTHR33619:SF3">
    <property type="entry name" value="POLYSACCHARIDE EXPORT PROTEIN GFCE-RELATED"/>
    <property type="match status" value="1"/>
</dbReference>
<comment type="caution">
    <text evidence="5">The sequence shown here is derived from an EMBL/GenBank/DDBJ whole genome shotgun (WGS) entry which is preliminary data.</text>
</comment>
<dbReference type="Proteomes" id="UP001207337">
    <property type="component" value="Unassembled WGS sequence"/>
</dbReference>
<protein>
    <submittedName>
        <fullName evidence="5">SLBB domain-containing protein</fullName>
    </submittedName>
</protein>
<dbReference type="InterPro" id="IPR019554">
    <property type="entry name" value="Soluble_ligand-bd"/>
</dbReference>
<dbReference type="RefSeq" id="WP_265787241.1">
    <property type="nucleotide sequence ID" value="NZ_BAABRS010000001.1"/>
</dbReference>
<feature type="domain" description="Soluble ligand binding" evidence="4">
    <location>
        <begin position="506"/>
        <end position="553"/>
    </location>
</feature>
<evidence type="ECO:0000313" key="5">
    <source>
        <dbReference type="EMBL" id="MCW9711757.1"/>
    </source>
</evidence>
<name>A0ABT3PV88_9BACT</name>
<keyword evidence="6" id="KW-1185">Reference proteome</keyword>
<dbReference type="Pfam" id="PF10531">
    <property type="entry name" value="SLBB"/>
    <property type="match status" value="5"/>
</dbReference>
<evidence type="ECO:0000256" key="1">
    <source>
        <dbReference type="ARBA" id="ARBA00022729"/>
    </source>
</evidence>
<feature type="signal peptide" evidence="2">
    <location>
        <begin position="1"/>
        <end position="21"/>
    </location>
</feature>
<evidence type="ECO:0000259" key="3">
    <source>
        <dbReference type="Pfam" id="PF02563"/>
    </source>
</evidence>
<evidence type="ECO:0000313" key="6">
    <source>
        <dbReference type="Proteomes" id="UP001207337"/>
    </source>
</evidence>
<feature type="chain" id="PRO_5046154054" evidence="2">
    <location>
        <begin position="22"/>
        <end position="838"/>
    </location>
</feature>
<feature type="domain" description="Soluble ligand binding" evidence="4">
    <location>
        <begin position="607"/>
        <end position="654"/>
    </location>
</feature>
<proteinExistence type="predicted"/>
<dbReference type="SUPFAM" id="SSF142984">
    <property type="entry name" value="Nqo1 middle domain-like"/>
    <property type="match status" value="1"/>
</dbReference>
<dbReference type="Gene3D" id="3.30.1950.10">
    <property type="entry name" value="wza like domain"/>
    <property type="match status" value="1"/>
</dbReference>
<accession>A0ABT3PV88</accession>
<feature type="domain" description="Soluble ligand binding" evidence="4">
    <location>
        <begin position="730"/>
        <end position="773"/>
    </location>
</feature>
<dbReference type="InterPro" id="IPR049712">
    <property type="entry name" value="Poly_export"/>
</dbReference>
<reference evidence="5 6" key="1">
    <citation type="submission" date="2021-11" db="EMBL/GenBank/DDBJ databases">
        <title>Aliifidinibius sp. nov., a new bacterium isolated from saline soil.</title>
        <authorList>
            <person name="Galisteo C."/>
            <person name="De La Haba R."/>
            <person name="Sanchez-Porro C."/>
            <person name="Ventosa A."/>
        </authorList>
    </citation>
    <scope>NUCLEOTIDE SEQUENCE [LARGE SCALE GENOMIC DNA]</scope>
    <source>
        <strain evidence="5 6">KACC 190600</strain>
    </source>
</reference>
<gene>
    <name evidence="5" type="ORF">LQ318_02470</name>
</gene>
<evidence type="ECO:0000256" key="2">
    <source>
        <dbReference type="SAM" id="SignalP"/>
    </source>
</evidence>
<organism evidence="5 6">
    <name type="scientific">Fodinibius salicampi</name>
    <dbReference type="NCBI Taxonomy" id="1920655"/>
    <lineage>
        <taxon>Bacteria</taxon>
        <taxon>Pseudomonadati</taxon>
        <taxon>Balneolota</taxon>
        <taxon>Balneolia</taxon>
        <taxon>Balneolales</taxon>
        <taxon>Balneolaceae</taxon>
        <taxon>Fodinibius</taxon>
    </lineage>
</organism>
<feature type="domain" description="Soluble ligand binding" evidence="4">
    <location>
        <begin position="333"/>
        <end position="374"/>
    </location>
</feature>
<feature type="domain" description="Polysaccharide export protein N-terminal" evidence="3">
    <location>
        <begin position="157"/>
        <end position="222"/>
    </location>
</feature>
<dbReference type="Gene3D" id="3.10.560.10">
    <property type="entry name" value="Outer membrane lipoprotein wza domain like"/>
    <property type="match status" value="6"/>
</dbReference>
<dbReference type="InterPro" id="IPR003715">
    <property type="entry name" value="Poly_export_N"/>
</dbReference>
<dbReference type="EMBL" id="JAJNDC010000001">
    <property type="protein sequence ID" value="MCW9711757.1"/>
    <property type="molecule type" value="Genomic_DNA"/>
</dbReference>
<evidence type="ECO:0000259" key="4">
    <source>
        <dbReference type="Pfam" id="PF10531"/>
    </source>
</evidence>
<dbReference type="PANTHER" id="PTHR33619">
    <property type="entry name" value="POLYSACCHARIDE EXPORT PROTEIN GFCE-RELATED"/>
    <property type="match status" value="1"/>
</dbReference>